<reference evidence="2 3" key="1">
    <citation type="submission" date="2020-10" db="EMBL/GenBank/DDBJ databases">
        <authorList>
            <person name="Sedaghatjoo S."/>
        </authorList>
    </citation>
    <scope>NUCLEOTIDE SEQUENCE [LARGE SCALE GENOMIC DNA]</scope>
    <source>
        <strain evidence="2 3">LLFL</strain>
    </source>
</reference>
<dbReference type="Proteomes" id="UP000836404">
    <property type="component" value="Unassembled WGS sequence"/>
</dbReference>
<sequence length="163" mass="18125">MALVPMPMHVPMHTQGPQVPVRGRQSFGVSGFPLPPEATPIGPRLSTAETPQLGPSGRPNEPTFSLTDNDPILLAARAQLVEAYRFFYREQHPDWDSDRLEKELKATVSTEYLALRRKKIEEAVQAGKVSKTGNGGSNESSHKKKEQLNWSLVRNLTKLNPDN</sequence>
<gene>
    <name evidence="2" type="ORF">JKILLFL_G4712</name>
</gene>
<feature type="region of interest" description="Disordered" evidence="1">
    <location>
        <begin position="34"/>
        <end position="67"/>
    </location>
</feature>
<proteinExistence type="predicted"/>
<accession>A0A9N8L8A8</accession>
<name>A0A9N8L8A8_9BASI</name>
<feature type="region of interest" description="Disordered" evidence="1">
    <location>
        <begin position="125"/>
        <end position="163"/>
    </location>
</feature>
<comment type="caution">
    <text evidence="2">The sequence shown here is derived from an EMBL/GenBank/DDBJ whole genome shotgun (WGS) entry which is preliminary data.</text>
</comment>
<feature type="compositionally biased region" description="Polar residues" evidence="1">
    <location>
        <begin position="148"/>
        <end position="163"/>
    </location>
</feature>
<protein>
    <submittedName>
        <fullName evidence="2">Uncharacterized protein</fullName>
    </submittedName>
</protein>
<organism evidence="2 3">
    <name type="scientific">Tilletia laevis</name>
    <dbReference type="NCBI Taxonomy" id="157183"/>
    <lineage>
        <taxon>Eukaryota</taxon>
        <taxon>Fungi</taxon>
        <taxon>Dikarya</taxon>
        <taxon>Basidiomycota</taxon>
        <taxon>Ustilaginomycotina</taxon>
        <taxon>Exobasidiomycetes</taxon>
        <taxon>Tilletiales</taxon>
        <taxon>Tilletiaceae</taxon>
        <taxon>Tilletia</taxon>
    </lineage>
</organism>
<keyword evidence="3" id="KW-1185">Reference proteome</keyword>
<evidence type="ECO:0000256" key="1">
    <source>
        <dbReference type="SAM" id="MobiDB-lite"/>
    </source>
</evidence>
<dbReference type="AlphaFoldDB" id="A0A9N8L8A8"/>
<dbReference type="EMBL" id="CAJHJF010000133">
    <property type="protein sequence ID" value="CAD6897545.1"/>
    <property type="molecule type" value="Genomic_DNA"/>
</dbReference>
<evidence type="ECO:0000313" key="2">
    <source>
        <dbReference type="EMBL" id="CAD6897545.1"/>
    </source>
</evidence>
<evidence type="ECO:0000313" key="3">
    <source>
        <dbReference type="Proteomes" id="UP000836404"/>
    </source>
</evidence>